<keyword evidence="1" id="KW-0805">Transcription regulation</keyword>
<dbReference type="EMBL" id="VHSG01000020">
    <property type="protein sequence ID" value="TQV71848.1"/>
    <property type="molecule type" value="Genomic_DNA"/>
</dbReference>
<keyword evidence="3" id="KW-0804">Transcription</keyword>
<evidence type="ECO:0000256" key="2">
    <source>
        <dbReference type="ARBA" id="ARBA00023125"/>
    </source>
</evidence>
<evidence type="ECO:0000256" key="3">
    <source>
        <dbReference type="ARBA" id="ARBA00023163"/>
    </source>
</evidence>
<dbReference type="SMART" id="SM00342">
    <property type="entry name" value="HTH_ARAC"/>
    <property type="match status" value="1"/>
</dbReference>
<dbReference type="Pfam" id="PF12833">
    <property type="entry name" value="HTH_18"/>
    <property type="match status" value="1"/>
</dbReference>
<dbReference type="OrthoDB" id="9816011at2"/>
<dbReference type="Proteomes" id="UP000319732">
    <property type="component" value="Unassembled WGS sequence"/>
</dbReference>
<evidence type="ECO:0000313" key="6">
    <source>
        <dbReference type="Proteomes" id="UP000319732"/>
    </source>
</evidence>
<dbReference type="AlphaFoldDB" id="A0A545T3T0"/>
<dbReference type="InterPro" id="IPR018060">
    <property type="entry name" value="HTH_AraC"/>
</dbReference>
<name>A0A545T3T0_9GAMM</name>
<dbReference type="GO" id="GO:0003700">
    <property type="term" value="F:DNA-binding transcription factor activity"/>
    <property type="evidence" value="ECO:0007669"/>
    <property type="project" value="InterPro"/>
</dbReference>
<dbReference type="PANTHER" id="PTHR46796">
    <property type="entry name" value="HTH-TYPE TRANSCRIPTIONAL ACTIVATOR RHAS-RELATED"/>
    <property type="match status" value="1"/>
</dbReference>
<evidence type="ECO:0000256" key="1">
    <source>
        <dbReference type="ARBA" id="ARBA00023015"/>
    </source>
</evidence>
<keyword evidence="6" id="KW-1185">Reference proteome</keyword>
<dbReference type="PANTHER" id="PTHR46796:SF6">
    <property type="entry name" value="ARAC SUBFAMILY"/>
    <property type="match status" value="1"/>
</dbReference>
<dbReference type="PROSITE" id="PS01124">
    <property type="entry name" value="HTH_ARAC_FAMILY_2"/>
    <property type="match status" value="1"/>
</dbReference>
<dbReference type="RefSeq" id="WP_142928624.1">
    <property type="nucleotide sequence ID" value="NZ_ML660099.1"/>
</dbReference>
<evidence type="ECO:0000313" key="5">
    <source>
        <dbReference type="EMBL" id="TQV71848.1"/>
    </source>
</evidence>
<dbReference type="InterPro" id="IPR050204">
    <property type="entry name" value="AraC_XylS_family_regulators"/>
</dbReference>
<dbReference type="SUPFAM" id="SSF46689">
    <property type="entry name" value="Homeodomain-like"/>
    <property type="match status" value="2"/>
</dbReference>
<keyword evidence="2" id="KW-0238">DNA-binding</keyword>
<sequence>MEGMDRLPALISGAEYEDYHPGTVAISSKGQKYWDNLLLTRYLSPKCSAGSACPATTDHILAFSDSGAVKGHYAFNTGKWQPYVWRQREWLLGQAFQNACKSRWNALSDDGTELSVCYLHLSPTFLENVALQVADRDATNIELPHQLGISDPLMLQLGLALRSEAECPNLYGKIFIETAAHLLATHLLKNYSTTPYRISKPNHRRHGGAWRTVIDYIHSKLDKELSLQAIAGVANMSPYHFAHTFKDTMGIAPHRYIIKTRIEKAKRLLRDTNLPINLIALEVGYTSSHFIRMFKRLVGVSPGIYRKQI</sequence>
<accession>A0A545T3T0</accession>
<protein>
    <submittedName>
        <fullName evidence="5">Helix-turn-helix transcriptional regulator</fullName>
    </submittedName>
</protein>
<dbReference type="GO" id="GO:0043565">
    <property type="term" value="F:sequence-specific DNA binding"/>
    <property type="evidence" value="ECO:0007669"/>
    <property type="project" value="InterPro"/>
</dbReference>
<dbReference type="InterPro" id="IPR009057">
    <property type="entry name" value="Homeodomain-like_sf"/>
</dbReference>
<reference evidence="5 6" key="1">
    <citation type="submission" date="2019-06" db="EMBL/GenBank/DDBJ databases">
        <title>Whole genome sequence for Cellvibrionaceae sp. R142.</title>
        <authorList>
            <person name="Wang G."/>
        </authorList>
    </citation>
    <scope>NUCLEOTIDE SEQUENCE [LARGE SCALE GENOMIC DNA]</scope>
    <source>
        <strain evidence="5 6">R142</strain>
    </source>
</reference>
<feature type="domain" description="HTH araC/xylS-type" evidence="4">
    <location>
        <begin position="211"/>
        <end position="308"/>
    </location>
</feature>
<organism evidence="5 6">
    <name type="scientific">Exilibacterium tricleocarpae</name>
    <dbReference type="NCBI Taxonomy" id="2591008"/>
    <lineage>
        <taxon>Bacteria</taxon>
        <taxon>Pseudomonadati</taxon>
        <taxon>Pseudomonadota</taxon>
        <taxon>Gammaproteobacteria</taxon>
        <taxon>Cellvibrionales</taxon>
        <taxon>Cellvibrionaceae</taxon>
        <taxon>Exilibacterium</taxon>
    </lineage>
</organism>
<evidence type="ECO:0000259" key="4">
    <source>
        <dbReference type="PROSITE" id="PS01124"/>
    </source>
</evidence>
<comment type="caution">
    <text evidence="5">The sequence shown here is derived from an EMBL/GenBank/DDBJ whole genome shotgun (WGS) entry which is preliminary data.</text>
</comment>
<dbReference type="Gene3D" id="1.10.10.60">
    <property type="entry name" value="Homeodomain-like"/>
    <property type="match status" value="2"/>
</dbReference>
<proteinExistence type="predicted"/>
<gene>
    <name evidence="5" type="ORF">FKG94_19595</name>
</gene>